<feature type="signal peptide" evidence="1">
    <location>
        <begin position="1"/>
        <end position="19"/>
    </location>
</feature>
<evidence type="ECO:0000313" key="3">
    <source>
        <dbReference type="Proteomes" id="UP000503096"/>
    </source>
</evidence>
<dbReference type="InParanoid" id="A0A6M4HC47"/>
<feature type="chain" id="PRO_5026778089" evidence="1">
    <location>
        <begin position="20"/>
        <end position="135"/>
    </location>
</feature>
<dbReference type="AlphaFoldDB" id="A0A6M4HC47"/>
<gene>
    <name evidence="2" type="ORF">DSM104440_03002</name>
</gene>
<accession>A0A6M4HC47</accession>
<dbReference type="RefSeq" id="WP_171164060.1">
    <property type="nucleotide sequence ID" value="NZ_CP053073.1"/>
</dbReference>
<dbReference type="KEGG" id="upl:DSM104440_03002"/>
<keyword evidence="1" id="KW-0732">Signal</keyword>
<protein>
    <submittedName>
        <fullName evidence="2">Uncharacterized protein</fullName>
    </submittedName>
</protein>
<keyword evidence="3" id="KW-1185">Reference proteome</keyword>
<organism evidence="2 3">
    <name type="scientific">Usitatibacter palustris</name>
    <dbReference type="NCBI Taxonomy" id="2732487"/>
    <lineage>
        <taxon>Bacteria</taxon>
        <taxon>Pseudomonadati</taxon>
        <taxon>Pseudomonadota</taxon>
        <taxon>Betaproteobacteria</taxon>
        <taxon>Nitrosomonadales</taxon>
        <taxon>Usitatibacteraceae</taxon>
        <taxon>Usitatibacter</taxon>
    </lineage>
</organism>
<evidence type="ECO:0000256" key="1">
    <source>
        <dbReference type="SAM" id="SignalP"/>
    </source>
</evidence>
<evidence type="ECO:0000313" key="2">
    <source>
        <dbReference type="EMBL" id="QJR16173.1"/>
    </source>
</evidence>
<name>A0A6M4HC47_9PROT</name>
<proteinExistence type="predicted"/>
<dbReference type="Proteomes" id="UP000503096">
    <property type="component" value="Chromosome"/>
</dbReference>
<reference evidence="2 3" key="1">
    <citation type="submission" date="2020-04" db="EMBL/GenBank/DDBJ databases">
        <title>Usitatibacter rugosus gen. nov., sp. nov. and Usitatibacter palustris sp. nov., novel members of Usitatibacteraceae fam. nov. within the order Nitrosomonadales isolated from soil.</title>
        <authorList>
            <person name="Huber K.J."/>
            <person name="Neumann-Schaal M."/>
            <person name="Geppert A."/>
            <person name="Luckner M."/>
            <person name="Wanner G."/>
            <person name="Overmann J."/>
        </authorList>
    </citation>
    <scope>NUCLEOTIDE SEQUENCE [LARGE SCALE GENOMIC DNA]</scope>
    <source>
        <strain evidence="2 3">Swamp67</strain>
    </source>
</reference>
<sequence length="135" mass="15245">MNLKILAALPALFASAALAGPYDQPWSIVESGDRAETKKDATVAITKVDGKSTRSTRKSDPIEPGKHVITVSYETANSISTDRYREMTMDLEGCTRYRVVARYVTRMDPKWEPHVYPEPIPECVKQFKKKEDPKK</sequence>
<dbReference type="EMBL" id="CP053073">
    <property type="protein sequence ID" value="QJR16173.1"/>
    <property type="molecule type" value="Genomic_DNA"/>
</dbReference>